<name>A0A4Y2SW55_ARAVE</name>
<organism evidence="2 3">
    <name type="scientific">Araneus ventricosus</name>
    <name type="common">Orbweaver spider</name>
    <name type="synonym">Epeira ventricosa</name>
    <dbReference type="NCBI Taxonomy" id="182803"/>
    <lineage>
        <taxon>Eukaryota</taxon>
        <taxon>Metazoa</taxon>
        <taxon>Ecdysozoa</taxon>
        <taxon>Arthropoda</taxon>
        <taxon>Chelicerata</taxon>
        <taxon>Arachnida</taxon>
        <taxon>Araneae</taxon>
        <taxon>Araneomorphae</taxon>
        <taxon>Entelegynae</taxon>
        <taxon>Araneoidea</taxon>
        <taxon>Araneidae</taxon>
        <taxon>Araneus</taxon>
    </lineage>
</organism>
<proteinExistence type="predicted"/>
<dbReference type="Proteomes" id="UP000499080">
    <property type="component" value="Unassembled WGS sequence"/>
</dbReference>
<feature type="region of interest" description="Disordered" evidence="1">
    <location>
        <begin position="1"/>
        <end position="30"/>
    </location>
</feature>
<keyword evidence="3" id="KW-1185">Reference proteome</keyword>
<reference evidence="2 3" key="1">
    <citation type="journal article" date="2019" name="Sci. Rep.">
        <title>Orb-weaving spider Araneus ventricosus genome elucidates the spidroin gene catalogue.</title>
        <authorList>
            <person name="Kono N."/>
            <person name="Nakamura H."/>
            <person name="Ohtoshi R."/>
            <person name="Moran D.A.P."/>
            <person name="Shinohara A."/>
            <person name="Yoshida Y."/>
            <person name="Fujiwara M."/>
            <person name="Mori M."/>
            <person name="Tomita M."/>
            <person name="Arakawa K."/>
        </authorList>
    </citation>
    <scope>NUCLEOTIDE SEQUENCE [LARGE SCALE GENOMIC DNA]</scope>
</reference>
<comment type="caution">
    <text evidence="2">The sequence shown here is derived from an EMBL/GenBank/DDBJ whole genome shotgun (WGS) entry which is preliminary data.</text>
</comment>
<protein>
    <submittedName>
        <fullName evidence="2">Uncharacterized protein</fullName>
    </submittedName>
</protein>
<dbReference type="EMBL" id="BGPR01023715">
    <property type="protein sequence ID" value="GBN91115.1"/>
    <property type="molecule type" value="Genomic_DNA"/>
</dbReference>
<gene>
    <name evidence="2" type="ORF">AVEN_66911_1</name>
</gene>
<dbReference type="AlphaFoldDB" id="A0A4Y2SW55"/>
<evidence type="ECO:0000313" key="2">
    <source>
        <dbReference type="EMBL" id="GBN91115.1"/>
    </source>
</evidence>
<accession>A0A4Y2SW55</accession>
<evidence type="ECO:0000313" key="3">
    <source>
        <dbReference type="Proteomes" id="UP000499080"/>
    </source>
</evidence>
<evidence type="ECO:0000256" key="1">
    <source>
        <dbReference type="SAM" id="MobiDB-lite"/>
    </source>
</evidence>
<sequence length="78" mass="8653">MESSPDHSFPNKSWKTGKPMPTDCSLAPETGHDLRPNQMIICGKFQPLLYAIALKHHSAEVVADHGSYSKGRSVDQKF</sequence>